<feature type="transmembrane region" description="Helical" evidence="2">
    <location>
        <begin position="93"/>
        <end position="111"/>
    </location>
</feature>
<dbReference type="EMBL" id="JAJNEC010000005">
    <property type="protein sequence ID" value="MCD2424824.1"/>
    <property type="molecule type" value="Genomic_DNA"/>
</dbReference>
<organism evidence="3 4">
    <name type="scientific">Niabella pedocola</name>
    <dbReference type="NCBI Taxonomy" id="1752077"/>
    <lineage>
        <taxon>Bacteria</taxon>
        <taxon>Pseudomonadati</taxon>
        <taxon>Bacteroidota</taxon>
        <taxon>Chitinophagia</taxon>
        <taxon>Chitinophagales</taxon>
        <taxon>Chitinophagaceae</taxon>
        <taxon>Niabella</taxon>
    </lineage>
</organism>
<protein>
    <submittedName>
        <fullName evidence="3">DUF4407 domain-containing protein</fullName>
    </submittedName>
</protein>
<dbReference type="Proteomes" id="UP001199816">
    <property type="component" value="Unassembled WGS sequence"/>
</dbReference>
<gene>
    <name evidence="3" type="ORF">LQ567_18725</name>
</gene>
<feature type="transmembrane region" description="Helical" evidence="2">
    <location>
        <begin position="299"/>
        <end position="318"/>
    </location>
</feature>
<sequence>MSRDFYQSPKSSRIMRLFWKAAGADRYILERSTYGDQVKYLCLGGIIVATGLMAGLAGGYAFYTIFEPRGNAIDSFKTTAAIGGNHDITDLPTMAKAVIFGIIWGLIIFNIDRFIISSTGKGDGTEDITGKELKGALPRLLMGAIIAMTISKPVEIRMFKTEIDIKLHEKQIEQQQVYKAKTDSVFNSELVKKDKEIEKIEMELSNKRSRYQTLEQNYIEEARLVTVGPRALAIKQQMDGLAAEIKALEANPDYLRVKKEKEAIEDRRAAALNQSEKYAAGLDGLLERIKIGHEISGPAISWFITLLFMAIELTPIFFKLMLIKSPYDYMEENIKELIKAESGIEIQHNFYQDQQGHERDKVVQHQVIRLLKEKIALLEAQSQLSAAALEHWKEKKKESIVANPEAFVAESKVPHNDVTP</sequence>
<dbReference type="InterPro" id="IPR025519">
    <property type="entry name" value="DUF4407"/>
</dbReference>
<comment type="caution">
    <text evidence="3">The sequence shown here is derived from an EMBL/GenBank/DDBJ whole genome shotgun (WGS) entry which is preliminary data.</text>
</comment>
<evidence type="ECO:0000256" key="1">
    <source>
        <dbReference type="SAM" id="Coils"/>
    </source>
</evidence>
<feature type="transmembrane region" description="Helical" evidence="2">
    <location>
        <begin position="40"/>
        <end position="63"/>
    </location>
</feature>
<keyword evidence="1" id="KW-0175">Coiled coil</keyword>
<dbReference type="Pfam" id="PF14362">
    <property type="entry name" value="DUF4407"/>
    <property type="match status" value="1"/>
</dbReference>
<reference evidence="3 4" key="1">
    <citation type="submission" date="2021-11" db="EMBL/GenBank/DDBJ databases">
        <title>Genomic of Niabella pedocola.</title>
        <authorList>
            <person name="Wu T."/>
        </authorList>
    </citation>
    <scope>NUCLEOTIDE SEQUENCE [LARGE SCALE GENOMIC DNA]</scope>
    <source>
        <strain evidence="3 4">JCM 31011</strain>
    </source>
</reference>
<accession>A0ABS8PUS4</accession>
<name>A0ABS8PUS4_9BACT</name>
<keyword evidence="2" id="KW-0812">Transmembrane</keyword>
<dbReference type="RefSeq" id="WP_231007104.1">
    <property type="nucleotide sequence ID" value="NZ_JAJNEC010000005.1"/>
</dbReference>
<evidence type="ECO:0000256" key="2">
    <source>
        <dbReference type="SAM" id="Phobius"/>
    </source>
</evidence>
<proteinExistence type="predicted"/>
<keyword evidence="2" id="KW-1133">Transmembrane helix</keyword>
<feature type="coiled-coil region" evidence="1">
    <location>
        <begin position="190"/>
        <end position="274"/>
    </location>
</feature>
<evidence type="ECO:0000313" key="4">
    <source>
        <dbReference type="Proteomes" id="UP001199816"/>
    </source>
</evidence>
<evidence type="ECO:0000313" key="3">
    <source>
        <dbReference type="EMBL" id="MCD2424824.1"/>
    </source>
</evidence>
<keyword evidence="2" id="KW-0472">Membrane</keyword>
<keyword evidence="4" id="KW-1185">Reference proteome</keyword>